<evidence type="ECO:0000313" key="4">
    <source>
        <dbReference type="Proteomes" id="UP000184387"/>
    </source>
</evidence>
<accession>A0A1M6Q638</accession>
<feature type="chain" id="PRO_5012658036" evidence="2">
    <location>
        <begin position="25"/>
        <end position="323"/>
    </location>
</feature>
<sequence length="323" mass="33439">MATRRALLGTLAGTLALAARPAGAQMAIPYVPPVSRPKALTLLVGGPAGSGTDLWVRGFAPFLERHLKQVQVTIANRVGGGGLTAMRDLAEARPDGTVLAYAATPFHIVRAVERDAAPLLDRIAFLGAVTEEPVALLATPGTELDQLRIRGGTRPLGLPPPVSAASVAAAELAQLLPMEQLHFPSAAAARQAAASGNVAAALLAISEAAGAVREGKLALLGIAAPARHPQWPETPTLRELGMPVEGALRRGIAAPAGIAPAASAAVIRALRAAVTDPEFLAQAEARGILPVFRDAEAWTALVHHDRAELRHRWETSPWPVSGG</sequence>
<dbReference type="InterPro" id="IPR005064">
    <property type="entry name" value="BUG"/>
</dbReference>
<comment type="similarity">
    <text evidence="1">Belongs to the UPF0065 (bug) family.</text>
</comment>
<dbReference type="OrthoDB" id="7262496at2"/>
<dbReference type="PANTHER" id="PTHR42928">
    <property type="entry name" value="TRICARBOXYLATE-BINDING PROTEIN"/>
    <property type="match status" value="1"/>
</dbReference>
<keyword evidence="4" id="KW-1185">Reference proteome</keyword>
<keyword evidence="3" id="KW-0675">Receptor</keyword>
<proteinExistence type="inferred from homology"/>
<dbReference type="RefSeq" id="WP_073138628.1">
    <property type="nucleotide sequence ID" value="NZ_FQZF01000034.1"/>
</dbReference>
<dbReference type="Gene3D" id="3.40.190.10">
    <property type="entry name" value="Periplasmic binding protein-like II"/>
    <property type="match status" value="1"/>
</dbReference>
<dbReference type="Pfam" id="PF03401">
    <property type="entry name" value="TctC"/>
    <property type="match status" value="1"/>
</dbReference>
<dbReference type="PANTHER" id="PTHR42928:SF5">
    <property type="entry name" value="BLR1237 PROTEIN"/>
    <property type="match status" value="1"/>
</dbReference>
<reference evidence="3 4" key="1">
    <citation type="submission" date="2016-11" db="EMBL/GenBank/DDBJ databases">
        <authorList>
            <person name="Jaros S."/>
            <person name="Januszkiewicz K."/>
            <person name="Wedrychowicz H."/>
        </authorList>
    </citation>
    <scope>NUCLEOTIDE SEQUENCE [LARGE SCALE GENOMIC DNA]</scope>
    <source>
        <strain evidence="3 4">DSM 14916</strain>
    </source>
</reference>
<dbReference type="Gene3D" id="3.40.190.150">
    <property type="entry name" value="Bordetella uptake gene, domain 1"/>
    <property type="match status" value="1"/>
</dbReference>
<keyword evidence="2" id="KW-0732">Signal</keyword>
<dbReference type="InterPro" id="IPR042100">
    <property type="entry name" value="Bug_dom1"/>
</dbReference>
<dbReference type="STRING" id="198092.SAMN02745194_04298"/>
<feature type="signal peptide" evidence="2">
    <location>
        <begin position="1"/>
        <end position="24"/>
    </location>
</feature>
<dbReference type="AlphaFoldDB" id="A0A1M6Q638"/>
<evidence type="ECO:0000256" key="2">
    <source>
        <dbReference type="SAM" id="SignalP"/>
    </source>
</evidence>
<name>A0A1M6Q638_9PROT</name>
<gene>
    <name evidence="3" type="ORF">SAMN02745194_04298</name>
</gene>
<organism evidence="3 4">
    <name type="scientific">Muricoccus roseus</name>
    <dbReference type="NCBI Taxonomy" id="198092"/>
    <lineage>
        <taxon>Bacteria</taxon>
        <taxon>Pseudomonadati</taxon>
        <taxon>Pseudomonadota</taxon>
        <taxon>Alphaproteobacteria</taxon>
        <taxon>Acetobacterales</taxon>
        <taxon>Roseomonadaceae</taxon>
        <taxon>Muricoccus</taxon>
    </lineage>
</organism>
<protein>
    <submittedName>
        <fullName evidence="3">Tripartite-type tricarboxylate transporter, receptor component TctC</fullName>
    </submittedName>
</protein>
<dbReference type="EMBL" id="FQZF01000034">
    <property type="protein sequence ID" value="SHK15566.1"/>
    <property type="molecule type" value="Genomic_DNA"/>
</dbReference>
<dbReference type="Proteomes" id="UP000184387">
    <property type="component" value="Unassembled WGS sequence"/>
</dbReference>
<evidence type="ECO:0000256" key="1">
    <source>
        <dbReference type="ARBA" id="ARBA00006987"/>
    </source>
</evidence>
<evidence type="ECO:0000313" key="3">
    <source>
        <dbReference type="EMBL" id="SHK15566.1"/>
    </source>
</evidence>